<reference evidence="1 2" key="1">
    <citation type="journal article" date="2022" name="bioRxiv">
        <title>The genome of the oomycete Peronosclerospora sorghi, a cosmopolitan pathogen of maize and sorghum, is inflated with dispersed pseudogenes.</title>
        <authorList>
            <person name="Fletcher K."/>
            <person name="Martin F."/>
            <person name="Isakeit T."/>
            <person name="Cavanaugh K."/>
            <person name="Magill C."/>
            <person name="Michelmore R."/>
        </authorList>
    </citation>
    <scope>NUCLEOTIDE SEQUENCE [LARGE SCALE GENOMIC DNA]</scope>
    <source>
        <strain evidence="1">P6</strain>
    </source>
</reference>
<dbReference type="EMBL" id="CM047587">
    <property type="protein sequence ID" value="KAI9907928.1"/>
    <property type="molecule type" value="Genomic_DNA"/>
</dbReference>
<protein>
    <submittedName>
        <fullName evidence="1">Uncharacterized protein</fullName>
    </submittedName>
</protein>
<name>A0ACC0VN55_9STRA</name>
<keyword evidence="2" id="KW-1185">Reference proteome</keyword>
<sequence>MIRRELQLSTSTSLLNAQLCQLHARKKEDRTKEDDAREEATVDEMERASALLALETSVQEIEQDVAILEQHCRRMKDELGEKKVLSSRISIARRNLKELDHQMHFYDELPQKVQSLHDALEMGRMNVVDVYVQWREMDEWRQKMLTELRVAAVEKSDELGHSDTQARILASMTSRLHGMESIATRIDAEVWGCLHHCVELAQFQTHRLVDAFQVLDFMEQRRKRLVHSKKDDKYLDNQLNPVSTFHIPIKERCETEIVHFLSKRIENIFQTAKLEVERANTDVLSSVLDAATQLMLDLDIVQSHVAPCFPNEIDVVQLFTSTYTVQFEAEMERLSERSDVGLSQRLQLIQWIDYYNTEITKYKHSRASIVLNRTAEKLLRTYLTEMQAQCHMWITNLWQRDDKEEDERAVGFSRPNDIIHILKAHISIAHEWINGQRLGLVISTCLHVLMEELKSRYETLATKLETVEMERLCSFLNEAEVLQAKCPDLAEEVSFGDSESSEKKVVDAALGDTLEAASTEIVVLATNTCDLIVKKIFDEMEQETTKWWFSKKWDNQAPVIETLLATLEDYYTDLKLWIVGSFFFSKIVRQCLNQCVRVYCTRLLHRTHAFARPLETAAIVDKDRHVRTLLLHLAVQVCAVHLNVERLCVQNFVAFFTKYSADLRQTGIRSESDISKEFALLQVMICRLRGEAFPDSNSPQTAEILRHIMKLSKATESMGHKLKDKTKKKEGSKKKRFRAFVKGKKSKVKSGKEKHDAADEISAGKATVV</sequence>
<evidence type="ECO:0000313" key="1">
    <source>
        <dbReference type="EMBL" id="KAI9907928.1"/>
    </source>
</evidence>
<dbReference type="Proteomes" id="UP001163321">
    <property type="component" value="Chromosome 8"/>
</dbReference>
<organism evidence="1 2">
    <name type="scientific">Peronosclerospora sorghi</name>
    <dbReference type="NCBI Taxonomy" id="230839"/>
    <lineage>
        <taxon>Eukaryota</taxon>
        <taxon>Sar</taxon>
        <taxon>Stramenopiles</taxon>
        <taxon>Oomycota</taxon>
        <taxon>Peronosporomycetes</taxon>
        <taxon>Peronosporales</taxon>
        <taxon>Peronosporaceae</taxon>
        <taxon>Peronosclerospora</taxon>
    </lineage>
</organism>
<evidence type="ECO:0000313" key="2">
    <source>
        <dbReference type="Proteomes" id="UP001163321"/>
    </source>
</evidence>
<proteinExistence type="predicted"/>
<comment type="caution">
    <text evidence="1">The sequence shown here is derived from an EMBL/GenBank/DDBJ whole genome shotgun (WGS) entry which is preliminary data.</text>
</comment>
<accession>A0ACC0VN55</accession>
<gene>
    <name evidence="1" type="ORF">PsorP6_003240</name>
</gene>